<name>A0A1H9DQ44_9BACI</name>
<accession>A0A1H9DQ44</accession>
<feature type="transmembrane region" description="Helical" evidence="1">
    <location>
        <begin position="713"/>
        <end position="738"/>
    </location>
</feature>
<keyword evidence="1" id="KW-1133">Transmembrane helix</keyword>
<proteinExistence type="predicted"/>
<dbReference type="RefSeq" id="WP_091773033.1">
    <property type="nucleotide sequence ID" value="NZ_CAESCL010000001.1"/>
</dbReference>
<evidence type="ECO:0000313" key="2">
    <source>
        <dbReference type="EMBL" id="SEQ14833.1"/>
    </source>
</evidence>
<reference evidence="2 3" key="1">
    <citation type="submission" date="2016-10" db="EMBL/GenBank/DDBJ databases">
        <authorList>
            <person name="de Groot N.N."/>
        </authorList>
    </citation>
    <scope>NUCLEOTIDE SEQUENCE [LARGE SCALE GENOMIC DNA]</scope>
    <source>
        <strain evidence="2 3">DSM 21633</strain>
    </source>
</reference>
<feature type="transmembrane region" description="Helical" evidence="1">
    <location>
        <begin position="766"/>
        <end position="789"/>
    </location>
</feature>
<gene>
    <name evidence="2" type="ORF">SAMN05216362_10764</name>
</gene>
<feature type="transmembrane region" description="Helical" evidence="1">
    <location>
        <begin position="795"/>
        <end position="822"/>
    </location>
</feature>
<dbReference type="OrthoDB" id="3268975at2"/>
<dbReference type="Proteomes" id="UP000199427">
    <property type="component" value="Unassembled WGS sequence"/>
</dbReference>
<sequence>MNINLTRKGKRIQLMTLLFVIFLLISLSIQSLNTASKTIEQDIYDFSRGSYDILLRPGDSRTDLEEELGLVEENYLGIGHGGITLEQWQNVLNRDDVEVAAPVAAIGLYTANEITYSLPEREDSVRYTVNYTTTDGVHTYPIGESYTAYSFKDPNQFSTYSTINSESLVNVFSGEYPSFKFPLTYHQVVAIDVEEENKLTGEDFSSLETYGPGLALFEEVPILGLENGNIPLKASIQIDTIDLEDDEVRELKRKYKIKDNSTFGSLSYRDKELNEQLIDEMAEQETVSTETYSLDFSDVITPFYDNYLYADDDYRLINYTENPLEDREIWGVIESGSQETYYDVEPVNYQLIGDKISVKQLGTDEQSGIPYYREIKERNNFVLDGAEVIEGEGFTFYHVGNFEVDDHDDLAASPLGIYGIQPTYLSEDRHTQIQPTAFPGSFITTPAHGLISIDWVERLKGDKPIDAIRVKIAGIQGYDQVASEKIKSMATEFEEQGFTVDIVAGASYQSLKIDVEGLGEVIQPWTTLGAADTILQSWDIVKIILVTFFILVSLIYMVFSFSHLIKTRRKEESLLTSFGWKKENIRKLRLKEWTGLLGIPFILAFLVLLVISLRTEEYVLFLNLIIIFTVTCLLMFLVSLFYKNNQNHPQKPLGNKTVTWQNAWYYRHLVSFSIVQISVMSLIIIFLPLVINLQEKRTVQTTLGGYVHGQMEGFYTVLLVFLFTVGILTLIETLISLWKQRSDEMILFHHIGWSNNQMYKFYLKEVALWSAISILFGAIMSICLYQFLFSQVVNTIIWVGVISLILFSFILVVSFIVLINMLRRTTKYWYKKVG</sequence>
<evidence type="ECO:0000313" key="3">
    <source>
        <dbReference type="Proteomes" id="UP000199427"/>
    </source>
</evidence>
<feature type="transmembrane region" description="Helical" evidence="1">
    <location>
        <begin position="669"/>
        <end position="693"/>
    </location>
</feature>
<feature type="transmembrane region" description="Helical" evidence="1">
    <location>
        <begin position="619"/>
        <end position="642"/>
    </location>
</feature>
<dbReference type="STRING" id="571933.SAMN05216362_10764"/>
<dbReference type="EMBL" id="FOES01000007">
    <property type="protein sequence ID" value="SEQ14833.1"/>
    <property type="molecule type" value="Genomic_DNA"/>
</dbReference>
<keyword evidence="3" id="KW-1185">Reference proteome</keyword>
<organism evidence="2 3">
    <name type="scientific">Piscibacillus halophilus</name>
    <dbReference type="NCBI Taxonomy" id="571933"/>
    <lineage>
        <taxon>Bacteria</taxon>
        <taxon>Bacillati</taxon>
        <taxon>Bacillota</taxon>
        <taxon>Bacilli</taxon>
        <taxon>Bacillales</taxon>
        <taxon>Bacillaceae</taxon>
        <taxon>Piscibacillus</taxon>
    </lineage>
</organism>
<keyword evidence="1" id="KW-0812">Transmembrane</keyword>
<dbReference type="AlphaFoldDB" id="A0A1H9DQ44"/>
<keyword evidence="1" id="KW-0472">Membrane</keyword>
<feature type="transmembrane region" description="Helical" evidence="1">
    <location>
        <begin position="593"/>
        <end position="613"/>
    </location>
</feature>
<evidence type="ECO:0000256" key="1">
    <source>
        <dbReference type="SAM" id="Phobius"/>
    </source>
</evidence>
<feature type="transmembrane region" description="Helical" evidence="1">
    <location>
        <begin position="543"/>
        <end position="565"/>
    </location>
</feature>
<protein>
    <submittedName>
        <fullName evidence="2">Putative ABC transport system permease protein</fullName>
    </submittedName>
</protein>